<keyword evidence="1" id="KW-1133">Transmembrane helix</keyword>
<dbReference type="Gene3D" id="3.30.700.10">
    <property type="entry name" value="Glycoprotein, Type 4 Pilin"/>
    <property type="match status" value="1"/>
</dbReference>
<gene>
    <name evidence="2" type="ORF">A2782_01665</name>
</gene>
<keyword evidence="1" id="KW-0812">Transmembrane</keyword>
<dbReference type="AlphaFoldDB" id="A0A1G1UXK6"/>
<accession>A0A1G1UXK6</accession>
<evidence type="ECO:0000313" key="2">
    <source>
        <dbReference type="EMBL" id="OGY07830.1"/>
    </source>
</evidence>
<dbReference type="EMBL" id="MHBW01000035">
    <property type="protein sequence ID" value="OGY07830.1"/>
    <property type="molecule type" value="Genomic_DNA"/>
</dbReference>
<dbReference type="SUPFAM" id="SSF54523">
    <property type="entry name" value="Pili subunits"/>
    <property type="match status" value="1"/>
</dbReference>
<dbReference type="Proteomes" id="UP000177967">
    <property type="component" value="Unassembled WGS sequence"/>
</dbReference>
<name>A0A1G1UXK6_9BACT</name>
<evidence type="ECO:0000256" key="1">
    <source>
        <dbReference type="SAM" id="Phobius"/>
    </source>
</evidence>
<comment type="caution">
    <text evidence="2">The sequence shown here is derived from an EMBL/GenBank/DDBJ whole genome shotgun (WGS) entry which is preliminary data.</text>
</comment>
<evidence type="ECO:0008006" key="4">
    <source>
        <dbReference type="Google" id="ProtNLM"/>
    </source>
</evidence>
<dbReference type="STRING" id="1797513.A2782_01665"/>
<protein>
    <recommendedName>
        <fullName evidence="4">Type II secretion system protein GspG C-terminal domain-containing protein</fullName>
    </recommendedName>
</protein>
<sequence>MPFKFRGINKNEGRFIIVALLLIGIFSYFNFQQSYIRARDVARKNDLKHIAAALNNYFYDFNQYPPSRNGRILVCGNPEYPTECKWGLDGIKDLSDPSYPAYINSLPRDPQSSSRDYVYISDTRNYQLFASLESDRDAEYNGKVAIRKINCAKHICNFGISSMSKVEENLAPATSSAQPVYVKR</sequence>
<organism evidence="2 3">
    <name type="scientific">Candidatus Blackburnbacteria bacterium RIFCSPHIGHO2_01_FULL_43_15b</name>
    <dbReference type="NCBI Taxonomy" id="1797513"/>
    <lineage>
        <taxon>Bacteria</taxon>
        <taxon>Candidatus Blackburniibacteriota</taxon>
    </lineage>
</organism>
<feature type="transmembrane region" description="Helical" evidence="1">
    <location>
        <begin position="12"/>
        <end position="31"/>
    </location>
</feature>
<keyword evidence="1" id="KW-0472">Membrane</keyword>
<dbReference type="InterPro" id="IPR045584">
    <property type="entry name" value="Pilin-like"/>
</dbReference>
<proteinExistence type="predicted"/>
<evidence type="ECO:0000313" key="3">
    <source>
        <dbReference type="Proteomes" id="UP000177967"/>
    </source>
</evidence>
<reference evidence="2 3" key="1">
    <citation type="journal article" date="2016" name="Nat. Commun.">
        <title>Thousands of microbial genomes shed light on interconnected biogeochemical processes in an aquifer system.</title>
        <authorList>
            <person name="Anantharaman K."/>
            <person name="Brown C.T."/>
            <person name="Hug L.A."/>
            <person name="Sharon I."/>
            <person name="Castelle C.J."/>
            <person name="Probst A.J."/>
            <person name="Thomas B.C."/>
            <person name="Singh A."/>
            <person name="Wilkins M.J."/>
            <person name="Karaoz U."/>
            <person name="Brodie E.L."/>
            <person name="Williams K.H."/>
            <person name="Hubbard S.S."/>
            <person name="Banfield J.F."/>
        </authorList>
    </citation>
    <scope>NUCLEOTIDE SEQUENCE [LARGE SCALE GENOMIC DNA]</scope>
</reference>